<dbReference type="EMBL" id="CP002588">
    <property type="protein sequence ID" value="AEA47511.1"/>
    <property type="molecule type" value="Genomic_DNA"/>
</dbReference>
<gene>
    <name evidence="3" type="ordered locus">Arcve_1509</name>
</gene>
<dbReference type="STRING" id="693661.Arcve_1509"/>
<accession>F2KPA7</accession>
<keyword evidence="4" id="KW-1185">Reference proteome</keyword>
<feature type="transmembrane region" description="Helical" evidence="2">
    <location>
        <begin position="387"/>
        <end position="405"/>
    </location>
</feature>
<dbReference type="RefSeq" id="WP_013684172.1">
    <property type="nucleotide sequence ID" value="NC_015320.1"/>
</dbReference>
<evidence type="ECO:0000313" key="4">
    <source>
        <dbReference type="Proteomes" id="UP000008136"/>
    </source>
</evidence>
<dbReference type="HOGENOM" id="CLU_656578_0_0_2"/>
<reference evidence="3 4" key="1">
    <citation type="submission" date="2011-03" db="EMBL/GenBank/DDBJ databases">
        <title>The complete genome of Archaeoglobus veneficus SNP6.</title>
        <authorList>
            <consortium name="US DOE Joint Genome Institute (JGI-PGF)"/>
            <person name="Lucas S."/>
            <person name="Copeland A."/>
            <person name="Lapidus A."/>
            <person name="Bruce D."/>
            <person name="Goodwin L."/>
            <person name="Pitluck S."/>
            <person name="Kyrpides N."/>
            <person name="Mavromatis K."/>
            <person name="Pagani I."/>
            <person name="Ivanova N."/>
            <person name="Mikhailova N."/>
            <person name="Lu M."/>
            <person name="Detter J.C."/>
            <person name="Tapia R."/>
            <person name="Han C."/>
            <person name="Land M."/>
            <person name="Hauser L."/>
            <person name="Markowitz V."/>
            <person name="Cheng J.-F."/>
            <person name="Hugenholtz P."/>
            <person name="Woyke T."/>
            <person name="Wu D."/>
            <person name="Spring S."/>
            <person name="Brambilla E."/>
            <person name="Klenk H.-P."/>
            <person name="Eisen J.A."/>
        </authorList>
    </citation>
    <scope>NUCLEOTIDE SEQUENCE [LARGE SCALE GENOMIC DNA]</scope>
    <source>
        <strain>SNP6</strain>
    </source>
</reference>
<dbReference type="eggNOG" id="arCOG03888">
    <property type="taxonomic scope" value="Archaea"/>
</dbReference>
<feature type="coiled-coil region" evidence="1">
    <location>
        <begin position="331"/>
        <end position="358"/>
    </location>
</feature>
<evidence type="ECO:0000313" key="3">
    <source>
        <dbReference type="EMBL" id="AEA47511.1"/>
    </source>
</evidence>
<dbReference type="Proteomes" id="UP000008136">
    <property type="component" value="Chromosome"/>
</dbReference>
<keyword evidence="2" id="KW-0812">Transmembrane</keyword>
<proteinExistence type="predicted"/>
<dbReference type="KEGG" id="ave:Arcve_1509"/>
<protein>
    <submittedName>
        <fullName evidence="3">Uncharacterized protein</fullName>
    </submittedName>
</protein>
<sequence length="418" mass="46099">MRRLAIALIALFVLIHPALALEKLNASDFKEPDVTVTINDVEYKPTLSDGKLVVDCVCEKGNSVEISYIIEPIDEDKAKDVDGRTYTARTELSGAIIKATVYYRNGGGVGYESTPGKTYLDIKVGDWEDGLDKISVTVQGTTPSPSSRLQELNALKFDIQEAAENCLPPVVLLVVDYTKFQNDIDSMKKQYDDLSAVLEAYIGKVDTSKLSDYLNYAGQNISLAETYYNDGEYVKADERLNYASEWLDKADTEAKKVKAEYACDQADKKLEDIGGILDTIDVYLSEIEEKNLVNTSTLLNYKTDFRGLQEKSSSLAEELAVAKAYISTGKYSEAEIKASNILNEANELESSANALLDKLKKVVSPAETATPESTSEPFKMPSIDYKLLGMAIGAIAAIAIAAVGIKKYMKRRKWDELK</sequence>
<keyword evidence="2" id="KW-1133">Transmembrane helix</keyword>
<organism evidence="3 4">
    <name type="scientific">Archaeoglobus veneficus (strain DSM 11195 / SNP6)</name>
    <dbReference type="NCBI Taxonomy" id="693661"/>
    <lineage>
        <taxon>Archaea</taxon>
        <taxon>Methanobacteriati</taxon>
        <taxon>Methanobacteriota</taxon>
        <taxon>Archaeoglobi</taxon>
        <taxon>Archaeoglobales</taxon>
        <taxon>Archaeoglobaceae</taxon>
        <taxon>Archaeoglobus</taxon>
    </lineage>
</organism>
<evidence type="ECO:0000256" key="1">
    <source>
        <dbReference type="SAM" id="Coils"/>
    </source>
</evidence>
<dbReference type="AlphaFoldDB" id="F2KPA7"/>
<dbReference type="GeneID" id="10394633"/>
<evidence type="ECO:0000256" key="2">
    <source>
        <dbReference type="SAM" id="Phobius"/>
    </source>
</evidence>
<keyword evidence="2" id="KW-0472">Membrane</keyword>
<keyword evidence="1" id="KW-0175">Coiled coil</keyword>
<name>F2KPA7_ARCVS</name>